<proteinExistence type="predicted"/>
<accession>A0A517SKL5</accession>
<dbReference type="AlphaFoldDB" id="A0A517SKL5"/>
<keyword evidence="3" id="KW-1185">Reference proteome</keyword>
<dbReference type="KEGG" id="ccos:Pan44_47130"/>
<dbReference type="InParanoid" id="A0A517SKL5"/>
<dbReference type="RefSeq" id="WP_145034102.1">
    <property type="nucleotide sequence ID" value="NZ_CP036271.1"/>
</dbReference>
<feature type="transmembrane region" description="Helical" evidence="1">
    <location>
        <begin position="83"/>
        <end position="103"/>
    </location>
</feature>
<keyword evidence="1" id="KW-0812">Transmembrane</keyword>
<evidence type="ECO:0000313" key="3">
    <source>
        <dbReference type="Proteomes" id="UP000315700"/>
    </source>
</evidence>
<reference evidence="2 3" key="1">
    <citation type="submission" date="2019-02" db="EMBL/GenBank/DDBJ databases">
        <title>Deep-cultivation of Planctomycetes and their phenomic and genomic characterization uncovers novel biology.</title>
        <authorList>
            <person name="Wiegand S."/>
            <person name="Jogler M."/>
            <person name="Boedeker C."/>
            <person name="Pinto D."/>
            <person name="Vollmers J."/>
            <person name="Rivas-Marin E."/>
            <person name="Kohn T."/>
            <person name="Peeters S.H."/>
            <person name="Heuer A."/>
            <person name="Rast P."/>
            <person name="Oberbeckmann S."/>
            <person name="Bunk B."/>
            <person name="Jeske O."/>
            <person name="Meyerdierks A."/>
            <person name="Storesund J.E."/>
            <person name="Kallscheuer N."/>
            <person name="Luecker S."/>
            <person name="Lage O.M."/>
            <person name="Pohl T."/>
            <person name="Merkel B.J."/>
            <person name="Hornburger P."/>
            <person name="Mueller R.-W."/>
            <person name="Bruemmer F."/>
            <person name="Labrenz M."/>
            <person name="Spormann A.M."/>
            <person name="Op den Camp H."/>
            <person name="Overmann J."/>
            <person name="Amann R."/>
            <person name="Jetten M.S.M."/>
            <person name="Mascher T."/>
            <person name="Medema M.H."/>
            <person name="Devos D.P."/>
            <person name="Kaster A.-K."/>
            <person name="Ovreas L."/>
            <person name="Rohde M."/>
            <person name="Galperin M.Y."/>
            <person name="Jogler C."/>
        </authorList>
    </citation>
    <scope>NUCLEOTIDE SEQUENCE [LARGE SCALE GENOMIC DNA]</scope>
    <source>
        <strain evidence="2 3">Pan44</strain>
    </source>
</reference>
<evidence type="ECO:0000313" key="2">
    <source>
        <dbReference type="EMBL" id="QDT56656.1"/>
    </source>
</evidence>
<sequence length="104" mass="11197">MSATSAEAGSGLPRLVWCLFGPMALLVTTVMIAEKGGGWLGFGSLVYLLILATMLLARWVDYRTGHSETAAGEPATPELIRRYYTTVPVVAMVVWIVANVIGLR</sequence>
<keyword evidence="1" id="KW-1133">Transmembrane helix</keyword>
<gene>
    <name evidence="2" type="ORF">Pan44_47130</name>
</gene>
<name>A0A517SKL5_9PLAN</name>
<protein>
    <submittedName>
        <fullName evidence="2">Uncharacterized protein</fullName>
    </submittedName>
</protein>
<feature type="transmembrane region" description="Helical" evidence="1">
    <location>
        <begin position="12"/>
        <end position="32"/>
    </location>
</feature>
<feature type="transmembrane region" description="Helical" evidence="1">
    <location>
        <begin position="39"/>
        <end position="60"/>
    </location>
</feature>
<dbReference type="Proteomes" id="UP000315700">
    <property type="component" value="Chromosome"/>
</dbReference>
<evidence type="ECO:0000256" key="1">
    <source>
        <dbReference type="SAM" id="Phobius"/>
    </source>
</evidence>
<organism evidence="2 3">
    <name type="scientific">Caulifigura coniformis</name>
    <dbReference type="NCBI Taxonomy" id="2527983"/>
    <lineage>
        <taxon>Bacteria</taxon>
        <taxon>Pseudomonadati</taxon>
        <taxon>Planctomycetota</taxon>
        <taxon>Planctomycetia</taxon>
        <taxon>Planctomycetales</taxon>
        <taxon>Planctomycetaceae</taxon>
        <taxon>Caulifigura</taxon>
    </lineage>
</organism>
<keyword evidence="1" id="KW-0472">Membrane</keyword>
<dbReference type="EMBL" id="CP036271">
    <property type="protein sequence ID" value="QDT56656.1"/>
    <property type="molecule type" value="Genomic_DNA"/>
</dbReference>
<dbReference type="OrthoDB" id="9787548at2"/>